<evidence type="ECO:0000313" key="7">
    <source>
        <dbReference type="EMBL" id="TCL69893.1"/>
    </source>
</evidence>
<feature type="transmembrane region" description="Helical" evidence="6">
    <location>
        <begin position="285"/>
        <end position="307"/>
    </location>
</feature>
<evidence type="ECO:0000313" key="8">
    <source>
        <dbReference type="Proteomes" id="UP000295008"/>
    </source>
</evidence>
<keyword evidence="4 6" id="KW-1133">Transmembrane helix</keyword>
<evidence type="ECO:0000256" key="5">
    <source>
        <dbReference type="ARBA" id="ARBA00023136"/>
    </source>
</evidence>
<dbReference type="RefSeq" id="WP_132014225.1">
    <property type="nucleotide sequence ID" value="NZ_SLUN01000011.1"/>
</dbReference>
<evidence type="ECO:0000256" key="3">
    <source>
        <dbReference type="ARBA" id="ARBA00022692"/>
    </source>
</evidence>
<gene>
    <name evidence="7" type="ORF">EDC14_101114</name>
</gene>
<comment type="caution">
    <text evidence="7">The sequence shown here is derived from an EMBL/GenBank/DDBJ whole genome shotgun (WGS) entry which is preliminary data.</text>
</comment>
<feature type="transmembrane region" description="Helical" evidence="6">
    <location>
        <begin position="112"/>
        <end position="137"/>
    </location>
</feature>
<keyword evidence="2" id="KW-1003">Cell membrane</keyword>
<feature type="transmembrane region" description="Helical" evidence="6">
    <location>
        <begin position="12"/>
        <end position="32"/>
    </location>
</feature>
<feature type="transmembrane region" description="Helical" evidence="6">
    <location>
        <begin position="179"/>
        <end position="200"/>
    </location>
</feature>
<dbReference type="InterPro" id="IPR001851">
    <property type="entry name" value="ABC_transp_permease"/>
</dbReference>
<feature type="transmembrane region" description="Helical" evidence="6">
    <location>
        <begin position="143"/>
        <end position="167"/>
    </location>
</feature>
<dbReference type="AlphaFoldDB" id="A0A4R1RTM5"/>
<keyword evidence="8" id="KW-1185">Reference proteome</keyword>
<dbReference type="Pfam" id="PF02653">
    <property type="entry name" value="BPD_transp_2"/>
    <property type="match status" value="1"/>
</dbReference>
<evidence type="ECO:0000256" key="4">
    <source>
        <dbReference type="ARBA" id="ARBA00022989"/>
    </source>
</evidence>
<dbReference type="GO" id="GO:0022857">
    <property type="term" value="F:transmembrane transporter activity"/>
    <property type="evidence" value="ECO:0007669"/>
    <property type="project" value="InterPro"/>
</dbReference>
<evidence type="ECO:0000256" key="6">
    <source>
        <dbReference type="SAM" id="Phobius"/>
    </source>
</evidence>
<dbReference type="EMBL" id="SLUN01000011">
    <property type="protein sequence ID" value="TCL69893.1"/>
    <property type="molecule type" value="Genomic_DNA"/>
</dbReference>
<accession>A0A4R1RTM5</accession>
<dbReference type="PANTHER" id="PTHR32196:SF19">
    <property type="entry name" value="GALACTOFURANOSE TRANSPORTER PERMEASE PROTEIN YTFT"/>
    <property type="match status" value="1"/>
</dbReference>
<keyword evidence="5 6" id="KW-0472">Membrane</keyword>
<comment type="subcellular location">
    <subcellularLocation>
        <location evidence="1">Cell membrane</location>
        <topology evidence="1">Multi-pass membrane protein</topology>
    </subcellularLocation>
</comment>
<protein>
    <submittedName>
        <fullName evidence="7">Monosaccharide ABC transporter membrane protein (CUT2 family)</fullName>
    </submittedName>
</protein>
<feature type="transmembrane region" description="Helical" evidence="6">
    <location>
        <begin position="78"/>
        <end position="100"/>
    </location>
</feature>
<reference evidence="7 8" key="1">
    <citation type="submission" date="2019-03" db="EMBL/GenBank/DDBJ databases">
        <title>Genomic Encyclopedia of Type Strains, Phase IV (KMG-IV): sequencing the most valuable type-strain genomes for metagenomic binning, comparative biology and taxonomic classification.</title>
        <authorList>
            <person name="Goeker M."/>
        </authorList>
    </citation>
    <scope>NUCLEOTIDE SEQUENCE [LARGE SCALE GENOMIC DNA]</scope>
    <source>
        <strain evidence="7 8">LX-B</strain>
    </source>
</reference>
<proteinExistence type="predicted"/>
<sequence length="346" mass="37051">MKSQNFFANQSFRALFWPLMALIIILLFNIFFTKGFINVEIRDGHLFGSMIDILNRAAPVLILAIGMTLVIGTGGIDLSVGAVIAISGAVAALMIRPEYLKGVLEYSQAPPLYMIVGTALFVSLIAGLWNGFVVSYLDIQPMVGTLILMVAGRGIAQLITQGQILIFVNKDFQFIGSGFFLGLPFSLTIVAFLLIVTYLLTRKTAIGLYIESVGDNPTASRYAGINARMVKLLVYTFSGLCAGIAGLIITSDIKGADANNAGLNMELDAILSVVMGGTSMNGGRIYLLGSVIGALFIQTLTTTILTRGVNPELTLVVKAVVVIIVCLLQSDKFREIATVKARRVAA</sequence>
<dbReference type="PANTHER" id="PTHR32196">
    <property type="entry name" value="ABC TRANSPORTER PERMEASE PROTEIN YPHD-RELATED-RELATED"/>
    <property type="match status" value="1"/>
</dbReference>
<dbReference type="CDD" id="cd06579">
    <property type="entry name" value="TM_PBP1_transp_AraH_like"/>
    <property type="match status" value="1"/>
</dbReference>
<dbReference type="GO" id="GO:0005886">
    <property type="term" value="C:plasma membrane"/>
    <property type="evidence" value="ECO:0007669"/>
    <property type="project" value="UniProtKB-SubCell"/>
</dbReference>
<dbReference type="Proteomes" id="UP000295008">
    <property type="component" value="Unassembled WGS sequence"/>
</dbReference>
<evidence type="ECO:0000256" key="1">
    <source>
        <dbReference type="ARBA" id="ARBA00004651"/>
    </source>
</evidence>
<organism evidence="7 8">
    <name type="scientific">Hydrogenispora ethanolica</name>
    <dbReference type="NCBI Taxonomy" id="1082276"/>
    <lineage>
        <taxon>Bacteria</taxon>
        <taxon>Bacillati</taxon>
        <taxon>Bacillota</taxon>
        <taxon>Hydrogenispora</taxon>
    </lineage>
</organism>
<dbReference type="OrthoDB" id="9813906at2"/>
<evidence type="ECO:0000256" key="2">
    <source>
        <dbReference type="ARBA" id="ARBA00022475"/>
    </source>
</evidence>
<keyword evidence="3 6" id="KW-0812">Transmembrane</keyword>
<feature type="transmembrane region" description="Helical" evidence="6">
    <location>
        <begin position="232"/>
        <end position="250"/>
    </location>
</feature>
<name>A0A4R1RTM5_HYDET</name>